<protein>
    <submittedName>
        <fullName evidence="1">Uncharacterized protein</fullName>
    </submittedName>
</protein>
<comment type="caution">
    <text evidence="1">The sequence shown here is derived from an EMBL/GenBank/DDBJ whole genome shotgun (WGS) entry which is preliminary data.</text>
</comment>
<dbReference type="Proteomes" id="UP001642900">
    <property type="component" value="Unassembled WGS sequence"/>
</dbReference>
<keyword evidence="2" id="KW-1185">Reference proteome</keyword>
<dbReference type="EMBL" id="JAAKZF010000078">
    <property type="protein sequence ID" value="NGO55072.1"/>
    <property type="molecule type" value="Genomic_DNA"/>
</dbReference>
<sequence length="118" mass="12922">MARLHVIDKTGPFTPVIDRRTRQTGKEQARASKISDLLPPFRREVGCLEKEQQCSEGAPTFDLVKSFRRGQCLADLLAQFGSDAGYRRYVIRLGCAPSGGVDTAAISSRKKKSHGAAD</sequence>
<evidence type="ECO:0000313" key="2">
    <source>
        <dbReference type="Proteomes" id="UP001642900"/>
    </source>
</evidence>
<accession>A0A6G4WJU2</accession>
<proteinExistence type="predicted"/>
<organism evidence="1 2">
    <name type="scientific">Allomesorhizobium camelthorni</name>
    <dbReference type="NCBI Taxonomy" id="475069"/>
    <lineage>
        <taxon>Bacteria</taxon>
        <taxon>Pseudomonadati</taxon>
        <taxon>Pseudomonadota</taxon>
        <taxon>Alphaproteobacteria</taxon>
        <taxon>Hyphomicrobiales</taxon>
        <taxon>Phyllobacteriaceae</taxon>
        <taxon>Allomesorhizobium</taxon>
    </lineage>
</organism>
<evidence type="ECO:0000313" key="1">
    <source>
        <dbReference type="EMBL" id="NGO55072.1"/>
    </source>
</evidence>
<reference evidence="1 2" key="1">
    <citation type="submission" date="2020-02" db="EMBL/GenBank/DDBJ databases">
        <title>Genome sequence of strain CCNWXJ40-4.</title>
        <authorList>
            <person name="Gao J."/>
            <person name="Sun J."/>
        </authorList>
    </citation>
    <scope>NUCLEOTIDE SEQUENCE [LARGE SCALE GENOMIC DNA]</scope>
    <source>
        <strain evidence="1 2">CCNWXJ 40-4</strain>
    </source>
</reference>
<dbReference type="AlphaFoldDB" id="A0A6G4WJU2"/>
<name>A0A6G4WJU2_9HYPH</name>
<gene>
    <name evidence="1" type="ORF">G6N73_28955</name>
</gene>
<dbReference type="RefSeq" id="WP_165033435.1">
    <property type="nucleotide sequence ID" value="NZ_JAAKZF010000078.1"/>
</dbReference>